<protein>
    <recommendedName>
        <fullName evidence="11">Ubiquitin-conjugating enzyme E2 Z</fullName>
        <ecNumber evidence="3">2.3.2.23</ecNumber>
    </recommendedName>
    <alternativeName>
        <fullName evidence="12">E2 ubiquitin-conjugating enzyme Z</fullName>
    </alternativeName>
    <alternativeName>
        <fullName evidence="14">Ubiquitin carrier protein Z</fullName>
    </alternativeName>
    <alternativeName>
        <fullName evidence="13">Ubiquitin-protein ligase Z</fullName>
    </alternativeName>
</protein>
<dbReference type="GO" id="GO:0005634">
    <property type="term" value="C:nucleus"/>
    <property type="evidence" value="ECO:0007669"/>
    <property type="project" value="UniProtKB-SubCell"/>
</dbReference>
<dbReference type="InterPro" id="IPR000608">
    <property type="entry name" value="UBC"/>
</dbReference>
<evidence type="ECO:0000256" key="5">
    <source>
        <dbReference type="ARBA" id="ARBA00022679"/>
    </source>
</evidence>
<dbReference type="EMBL" id="KV454289">
    <property type="protein sequence ID" value="ODQ76473.1"/>
    <property type="molecule type" value="Genomic_DNA"/>
</dbReference>
<keyword evidence="9" id="KW-0067">ATP-binding</keyword>
<dbReference type="GO" id="GO:0043066">
    <property type="term" value="P:negative regulation of apoptotic process"/>
    <property type="evidence" value="ECO:0007669"/>
    <property type="project" value="TreeGrafter"/>
</dbReference>
<comment type="subcellular location">
    <subcellularLocation>
        <location evidence="2">Cytoplasm</location>
    </subcellularLocation>
    <subcellularLocation>
        <location evidence="1">Nucleus</location>
    </subcellularLocation>
</comment>
<dbReference type="CDD" id="cd00195">
    <property type="entry name" value="UBCc_UEV"/>
    <property type="match status" value="1"/>
</dbReference>
<evidence type="ECO:0000256" key="11">
    <source>
        <dbReference type="ARBA" id="ARBA00039894"/>
    </source>
</evidence>
<keyword evidence="6" id="KW-0053">Apoptosis</keyword>
<gene>
    <name evidence="16" type="ORF">LIPSTDRAFT_67380</name>
</gene>
<dbReference type="Pfam" id="PF00179">
    <property type="entry name" value="UQ_con"/>
    <property type="match status" value="2"/>
</dbReference>
<evidence type="ECO:0000256" key="3">
    <source>
        <dbReference type="ARBA" id="ARBA00012486"/>
    </source>
</evidence>
<dbReference type="PANTHER" id="PTHR46116">
    <property type="entry name" value="(E3-INDEPENDENT) E2 UBIQUITIN-CONJUGATING ENZYME"/>
    <property type="match status" value="1"/>
</dbReference>
<dbReference type="AlphaFoldDB" id="A0A1E3QFJ2"/>
<dbReference type="SMART" id="SM00212">
    <property type="entry name" value="UBCc"/>
    <property type="match status" value="1"/>
</dbReference>
<dbReference type="GO" id="GO:0006915">
    <property type="term" value="P:apoptotic process"/>
    <property type="evidence" value="ECO:0007669"/>
    <property type="project" value="UniProtKB-KW"/>
</dbReference>
<feature type="domain" description="UBC core" evidence="15">
    <location>
        <begin position="3"/>
        <end position="165"/>
    </location>
</feature>
<evidence type="ECO:0000313" key="17">
    <source>
        <dbReference type="Proteomes" id="UP000094385"/>
    </source>
</evidence>
<keyword evidence="4" id="KW-0963">Cytoplasm</keyword>
<evidence type="ECO:0000256" key="9">
    <source>
        <dbReference type="ARBA" id="ARBA00022840"/>
    </source>
</evidence>
<dbReference type="STRING" id="675824.A0A1E3QFJ2"/>
<dbReference type="SUPFAM" id="SSF54495">
    <property type="entry name" value="UBC-like"/>
    <property type="match status" value="2"/>
</dbReference>
<proteinExistence type="predicted"/>
<evidence type="ECO:0000259" key="15">
    <source>
        <dbReference type="PROSITE" id="PS50127"/>
    </source>
</evidence>
<keyword evidence="8" id="KW-0833">Ubl conjugation pathway</keyword>
<keyword evidence="17" id="KW-1185">Reference proteome</keyword>
<dbReference type="GO" id="GO:0005524">
    <property type="term" value="F:ATP binding"/>
    <property type="evidence" value="ECO:0007669"/>
    <property type="project" value="UniProtKB-KW"/>
</dbReference>
<evidence type="ECO:0000256" key="10">
    <source>
        <dbReference type="ARBA" id="ARBA00023242"/>
    </source>
</evidence>
<dbReference type="PROSITE" id="PS50127">
    <property type="entry name" value="UBC_2"/>
    <property type="match status" value="2"/>
</dbReference>
<reference evidence="16 17" key="1">
    <citation type="journal article" date="2016" name="Proc. Natl. Acad. Sci. U.S.A.">
        <title>Comparative genomics of biotechnologically important yeasts.</title>
        <authorList>
            <person name="Riley R."/>
            <person name="Haridas S."/>
            <person name="Wolfe K.H."/>
            <person name="Lopes M.R."/>
            <person name="Hittinger C.T."/>
            <person name="Goeker M."/>
            <person name="Salamov A.A."/>
            <person name="Wisecaver J.H."/>
            <person name="Long T.M."/>
            <person name="Calvey C.H."/>
            <person name="Aerts A.L."/>
            <person name="Barry K.W."/>
            <person name="Choi C."/>
            <person name="Clum A."/>
            <person name="Coughlan A.Y."/>
            <person name="Deshpande S."/>
            <person name="Douglass A.P."/>
            <person name="Hanson S.J."/>
            <person name="Klenk H.-P."/>
            <person name="LaButti K.M."/>
            <person name="Lapidus A."/>
            <person name="Lindquist E.A."/>
            <person name="Lipzen A.M."/>
            <person name="Meier-Kolthoff J.P."/>
            <person name="Ohm R.A."/>
            <person name="Otillar R.P."/>
            <person name="Pangilinan J.L."/>
            <person name="Peng Y."/>
            <person name="Rokas A."/>
            <person name="Rosa C.A."/>
            <person name="Scheuner C."/>
            <person name="Sibirny A.A."/>
            <person name="Slot J.C."/>
            <person name="Stielow J.B."/>
            <person name="Sun H."/>
            <person name="Kurtzman C.P."/>
            <person name="Blackwell M."/>
            <person name="Grigoriev I.V."/>
            <person name="Jeffries T.W."/>
        </authorList>
    </citation>
    <scope>NUCLEOTIDE SEQUENCE [LARGE SCALE GENOMIC DNA]</scope>
    <source>
        <strain evidence="16 17">NRRL Y-11557</strain>
    </source>
</reference>
<evidence type="ECO:0000256" key="12">
    <source>
        <dbReference type="ARBA" id="ARBA00041798"/>
    </source>
</evidence>
<keyword evidence="5" id="KW-0808">Transferase</keyword>
<dbReference type="GO" id="GO:0061631">
    <property type="term" value="F:ubiquitin conjugating enzyme activity"/>
    <property type="evidence" value="ECO:0007669"/>
    <property type="project" value="UniProtKB-EC"/>
</dbReference>
<evidence type="ECO:0000256" key="8">
    <source>
        <dbReference type="ARBA" id="ARBA00022786"/>
    </source>
</evidence>
<dbReference type="EC" id="2.3.2.23" evidence="3"/>
<evidence type="ECO:0000256" key="7">
    <source>
        <dbReference type="ARBA" id="ARBA00022741"/>
    </source>
</evidence>
<dbReference type="GO" id="GO:0004869">
    <property type="term" value="F:cysteine-type endopeptidase inhibitor activity"/>
    <property type="evidence" value="ECO:0007669"/>
    <property type="project" value="TreeGrafter"/>
</dbReference>
<dbReference type="InterPro" id="IPR016135">
    <property type="entry name" value="UBQ-conjugating_enzyme/RWD"/>
</dbReference>
<dbReference type="Gene3D" id="3.10.110.10">
    <property type="entry name" value="Ubiquitin Conjugating Enzyme"/>
    <property type="match status" value="2"/>
</dbReference>
<dbReference type="CDD" id="cd23809">
    <property type="entry name" value="UBCc_UBE2Z"/>
    <property type="match status" value="1"/>
</dbReference>
<evidence type="ECO:0000256" key="13">
    <source>
        <dbReference type="ARBA" id="ARBA00042316"/>
    </source>
</evidence>
<evidence type="ECO:0000256" key="4">
    <source>
        <dbReference type="ARBA" id="ARBA00022490"/>
    </source>
</evidence>
<dbReference type="GO" id="GO:0005737">
    <property type="term" value="C:cytoplasm"/>
    <property type="evidence" value="ECO:0007669"/>
    <property type="project" value="UniProtKB-SubCell"/>
</dbReference>
<name>A0A1E3QFJ2_LIPST</name>
<sequence length="446" mass="51785">MATNTLRLLKELSDIQKNPDQAIYVSYNEDDITNVKALIIGPPDTPYEYGFFEFNMQFPRDYPTSPPKVNAITTNGGRTRFNPNVYAGGKVCLSILGTWRGEAGEQWSSAQGIESVLLSIQSLMSANPFENEPGFEGGGQKEKNYKKEQEQYCQKIQHETFRISILQRLEGYMRINPSTGRVNPVEDISHLSPAEREAEEQKRTHLEPFTDLCKRLFRYYYHTYMRTISKERERVRDGQHFTIMPFEYGGNQMAGKFSYHELERRMNAVKAVIDAEGETWAKQGAEAVKKDEGISASLQLQFSQTYQHFLSKYEGTVMLELIEDNPFCWRMIYIGRPMTILDGGLFRIKLILSQCFPEEQPRVIFETPIYHLNITADGVPYYRPRKTDDIKSHIEALIEVLENEQLSPDPRTWMNLDAAQLYFGKPEEQREYRKSFRRAVQRSTEY</sequence>
<dbReference type="PANTHER" id="PTHR46116:SF26">
    <property type="entry name" value="UBIQUITIN-CONJUGATING ENZYME E2 Z"/>
    <property type="match status" value="1"/>
</dbReference>
<evidence type="ECO:0000256" key="2">
    <source>
        <dbReference type="ARBA" id="ARBA00004496"/>
    </source>
</evidence>
<keyword evidence="10" id="KW-0539">Nucleus</keyword>
<dbReference type="OrthoDB" id="1926878at2759"/>
<evidence type="ECO:0000256" key="6">
    <source>
        <dbReference type="ARBA" id="ARBA00022703"/>
    </source>
</evidence>
<keyword evidence="7" id="KW-0547">Nucleotide-binding</keyword>
<dbReference type="Proteomes" id="UP000094385">
    <property type="component" value="Unassembled WGS sequence"/>
</dbReference>
<organism evidence="16 17">
    <name type="scientific">Lipomyces starkeyi NRRL Y-11557</name>
    <dbReference type="NCBI Taxonomy" id="675824"/>
    <lineage>
        <taxon>Eukaryota</taxon>
        <taxon>Fungi</taxon>
        <taxon>Dikarya</taxon>
        <taxon>Ascomycota</taxon>
        <taxon>Saccharomycotina</taxon>
        <taxon>Lipomycetes</taxon>
        <taxon>Lipomycetales</taxon>
        <taxon>Lipomycetaceae</taxon>
        <taxon>Lipomyces</taxon>
    </lineage>
</organism>
<accession>A0A1E3QFJ2</accession>
<evidence type="ECO:0000313" key="16">
    <source>
        <dbReference type="EMBL" id="ODQ76473.1"/>
    </source>
</evidence>
<feature type="domain" description="UBC core" evidence="15">
    <location>
        <begin position="297"/>
        <end position="445"/>
    </location>
</feature>
<evidence type="ECO:0000256" key="1">
    <source>
        <dbReference type="ARBA" id="ARBA00004123"/>
    </source>
</evidence>
<evidence type="ECO:0000256" key="14">
    <source>
        <dbReference type="ARBA" id="ARBA00042401"/>
    </source>
</evidence>